<dbReference type="Proteomes" id="UP000000268">
    <property type="component" value="Chromosome"/>
</dbReference>
<dbReference type="EMBL" id="CP000828">
    <property type="protein sequence ID" value="ABW31006.1"/>
    <property type="molecule type" value="Genomic_DNA"/>
</dbReference>
<evidence type="ECO:0000313" key="2">
    <source>
        <dbReference type="Proteomes" id="UP000000268"/>
    </source>
</evidence>
<evidence type="ECO:0000313" key="1">
    <source>
        <dbReference type="EMBL" id="ABW31006.1"/>
    </source>
</evidence>
<dbReference type="STRING" id="329726.AM1_6074"/>
<organism evidence="1 2">
    <name type="scientific">Acaryochloris marina (strain MBIC 11017)</name>
    <dbReference type="NCBI Taxonomy" id="329726"/>
    <lineage>
        <taxon>Bacteria</taxon>
        <taxon>Bacillati</taxon>
        <taxon>Cyanobacteriota</taxon>
        <taxon>Cyanophyceae</taxon>
        <taxon>Acaryochloridales</taxon>
        <taxon>Acaryochloridaceae</taxon>
        <taxon>Acaryochloris</taxon>
    </lineage>
</organism>
<gene>
    <name evidence="1" type="ordered locus">AM1_6074</name>
</gene>
<keyword evidence="2" id="KW-1185">Reference proteome</keyword>
<sequence length="40" mass="4364">MQLNTDKILLDHSNALPQFDSRVDLSLIRASSLCIGPSPP</sequence>
<proteinExistence type="predicted"/>
<accession>B0C3R9</accession>
<reference evidence="1 2" key="1">
    <citation type="journal article" date="2008" name="Proc. Natl. Acad. Sci. U.S.A.">
        <title>Niche adaptation and genome expansion in the chlorophyll d-producing cyanobacterium Acaryochloris marina.</title>
        <authorList>
            <person name="Swingley W.D."/>
            <person name="Chen M."/>
            <person name="Cheung P.C."/>
            <person name="Conrad A.L."/>
            <person name="Dejesa L.C."/>
            <person name="Hao J."/>
            <person name="Honchak B.M."/>
            <person name="Karbach L.E."/>
            <person name="Kurdoglu A."/>
            <person name="Lahiri S."/>
            <person name="Mastrian S.D."/>
            <person name="Miyashita H."/>
            <person name="Page L."/>
            <person name="Ramakrishna P."/>
            <person name="Satoh S."/>
            <person name="Sattley W.M."/>
            <person name="Shimada Y."/>
            <person name="Taylor H.L."/>
            <person name="Tomo T."/>
            <person name="Tsuchiya T."/>
            <person name="Wang Z.T."/>
            <person name="Raymond J."/>
            <person name="Mimuro M."/>
            <person name="Blankenship R.E."/>
            <person name="Touchman J.W."/>
        </authorList>
    </citation>
    <scope>NUCLEOTIDE SEQUENCE [LARGE SCALE GENOMIC DNA]</scope>
    <source>
        <strain evidence="2">MBIC 11017</strain>
    </source>
</reference>
<name>B0C3R9_ACAM1</name>
<dbReference type="AlphaFoldDB" id="B0C3R9"/>
<dbReference type="HOGENOM" id="CLU_3283143_0_0_3"/>
<dbReference type="KEGG" id="amr:AM1_6074"/>
<protein>
    <submittedName>
        <fullName evidence="1">Uncharacterized protein</fullName>
    </submittedName>
</protein>